<accession>Q7RK93</accession>
<sequence length="186" mass="21702">MSGKIPKLILKYEKTEKERLKKNSKINNTQSKNSNYSYIYFVFLYNKNKVVEIRTNNFDAFKGEIIELKIYPTNNKLKGVILINVTNTTKCCTYKKLYIPLSYISTCIPVVDNTNTKEQKDISNAILNSYKSLLVNEIYEKFKKIGGLNCFICAWLIMFSITIQYFCTRYVIKSISIWYPSGFCAF</sequence>
<evidence type="ECO:0000256" key="1">
    <source>
        <dbReference type="SAM" id="Phobius"/>
    </source>
</evidence>
<dbReference type="AlphaFoldDB" id="Q7RK93"/>
<dbReference type="PaxDb" id="73239-Q7RK93"/>
<keyword evidence="1" id="KW-0472">Membrane</keyword>
<feature type="transmembrane region" description="Helical" evidence="1">
    <location>
        <begin position="146"/>
        <end position="166"/>
    </location>
</feature>
<dbReference type="KEGG" id="pyo:PY17X_0914300"/>
<organism evidence="2 3">
    <name type="scientific">Plasmodium yoelii yoelii</name>
    <dbReference type="NCBI Taxonomy" id="73239"/>
    <lineage>
        <taxon>Eukaryota</taxon>
        <taxon>Sar</taxon>
        <taxon>Alveolata</taxon>
        <taxon>Apicomplexa</taxon>
        <taxon>Aconoidasida</taxon>
        <taxon>Haemosporida</taxon>
        <taxon>Plasmodiidae</taxon>
        <taxon>Plasmodium</taxon>
        <taxon>Plasmodium (Vinckeia)</taxon>
    </lineage>
</organism>
<comment type="caution">
    <text evidence="2">The sequence shown here is derived from an EMBL/GenBank/DDBJ whole genome shotgun (WGS) entry which is preliminary data.</text>
</comment>
<keyword evidence="1" id="KW-1133">Transmembrane helix</keyword>
<dbReference type="FunCoup" id="Q7RK93">
    <property type="interactions" value="754"/>
</dbReference>
<gene>
    <name evidence="2" type="ORF">PY03008</name>
</gene>
<evidence type="ECO:0000313" key="2">
    <source>
        <dbReference type="EMBL" id="EAA22534.1"/>
    </source>
</evidence>
<dbReference type="InParanoid" id="Q7RK93"/>
<dbReference type="EMBL" id="AABL01000848">
    <property type="protein sequence ID" value="EAA22534.1"/>
    <property type="molecule type" value="Genomic_DNA"/>
</dbReference>
<protein>
    <submittedName>
        <fullName evidence="2">Uncharacterized protein</fullName>
    </submittedName>
</protein>
<name>Q7RK93_PLAYO</name>
<reference evidence="2 3" key="1">
    <citation type="journal article" date="2002" name="Nature">
        <title>Genome sequence and comparative analysis of the model rodent malaria parasite Plasmodium yoelii yoelii.</title>
        <authorList>
            <person name="Carlton J.M."/>
            <person name="Angiuoli S.V."/>
            <person name="Suh B.B."/>
            <person name="Kooij T.W."/>
            <person name="Pertea M."/>
            <person name="Silva J.C."/>
            <person name="Ermolaeva M.D."/>
            <person name="Allen J.E."/>
            <person name="Selengut J.D."/>
            <person name="Koo H.L."/>
            <person name="Peterson J.D."/>
            <person name="Pop M."/>
            <person name="Kosack D.S."/>
            <person name="Shumway M.F."/>
            <person name="Bidwell S.L."/>
            <person name="Shallom S.J."/>
            <person name="van Aken S.E."/>
            <person name="Riedmuller S.B."/>
            <person name="Feldblyum T.V."/>
            <person name="Cho J.K."/>
            <person name="Quackenbush J."/>
            <person name="Sedegah M."/>
            <person name="Shoaibi A."/>
            <person name="Cummings L.M."/>
            <person name="Florens L."/>
            <person name="Yates J.R."/>
            <person name="Raine J.D."/>
            <person name="Sinden R.E."/>
            <person name="Harris M.A."/>
            <person name="Cunningham D.A."/>
            <person name="Preiser P.R."/>
            <person name="Bergman L.W."/>
            <person name="Vaidya A.B."/>
            <person name="van Lin L.H."/>
            <person name="Janse C.J."/>
            <person name="Waters A.P."/>
            <person name="Smith H.O."/>
            <person name="White O.R."/>
            <person name="Salzberg S.L."/>
            <person name="Venter J.C."/>
            <person name="Fraser C.M."/>
            <person name="Hoffman S.L."/>
            <person name="Gardner M.J."/>
            <person name="Carucci D.J."/>
        </authorList>
    </citation>
    <scope>NUCLEOTIDE SEQUENCE [LARGE SCALE GENOMIC DNA]</scope>
    <source>
        <strain evidence="2 3">17XNL</strain>
    </source>
</reference>
<dbReference type="Proteomes" id="UP000008553">
    <property type="component" value="Unassembled WGS sequence"/>
</dbReference>
<keyword evidence="1" id="KW-0812">Transmembrane</keyword>
<evidence type="ECO:0000313" key="3">
    <source>
        <dbReference type="Proteomes" id="UP000008553"/>
    </source>
</evidence>
<proteinExistence type="predicted"/>
<keyword evidence="3" id="KW-1185">Reference proteome</keyword>